<dbReference type="SUPFAM" id="SSF53822">
    <property type="entry name" value="Periplasmic binding protein-like I"/>
    <property type="match status" value="1"/>
</dbReference>
<keyword evidence="10" id="KW-1185">Reference proteome</keyword>
<dbReference type="Gene3D" id="3.40.50.2300">
    <property type="match status" value="2"/>
</dbReference>
<evidence type="ECO:0000256" key="2">
    <source>
        <dbReference type="ARBA" id="ARBA00022692"/>
    </source>
</evidence>
<accession>A0ABD0M3L7</accession>
<dbReference type="InterPro" id="IPR050726">
    <property type="entry name" value="mGluR"/>
</dbReference>
<dbReference type="Proteomes" id="UP001519460">
    <property type="component" value="Unassembled WGS sequence"/>
</dbReference>
<dbReference type="InterPro" id="IPR028082">
    <property type="entry name" value="Peripla_BP_I"/>
</dbReference>
<gene>
    <name evidence="9" type="ORF">BaRGS_00001969</name>
</gene>
<dbReference type="GO" id="GO:0016020">
    <property type="term" value="C:membrane"/>
    <property type="evidence" value="ECO:0007669"/>
    <property type="project" value="UniProtKB-SubCell"/>
</dbReference>
<evidence type="ECO:0000313" key="10">
    <source>
        <dbReference type="Proteomes" id="UP001519460"/>
    </source>
</evidence>
<evidence type="ECO:0000256" key="4">
    <source>
        <dbReference type="ARBA" id="ARBA00023136"/>
    </source>
</evidence>
<evidence type="ECO:0000256" key="1">
    <source>
        <dbReference type="ARBA" id="ARBA00004141"/>
    </source>
</evidence>
<dbReference type="EMBL" id="JACVVK020000006">
    <property type="protein sequence ID" value="KAK7506494.1"/>
    <property type="molecule type" value="Genomic_DNA"/>
</dbReference>
<evidence type="ECO:0000313" key="9">
    <source>
        <dbReference type="EMBL" id="KAK7506494.1"/>
    </source>
</evidence>
<dbReference type="PRINTS" id="PR00248">
    <property type="entry name" value="GPCRMGR"/>
</dbReference>
<evidence type="ECO:0000259" key="8">
    <source>
        <dbReference type="Pfam" id="PF01094"/>
    </source>
</evidence>
<feature type="transmembrane region" description="Helical" evidence="7">
    <location>
        <begin position="6"/>
        <end position="27"/>
    </location>
</feature>
<feature type="domain" description="Receptor ligand binding region" evidence="8">
    <location>
        <begin position="175"/>
        <end position="317"/>
    </location>
</feature>
<feature type="non-terminal residue" evidence="9">
    <location>
        <position position="322"/>
    </location>
</feature>
<organism evidence="9 10">
    <name type="scientific">Batillaria attramentaria</name>
    <dbReference type="NCBI Taxonomy" id="370345"/>
    <lineage>
        <taxon>Eukaryota</taxon>
        <taxon>Metazoa</taxon>
        <taxon>Spiralia</taxon>
        <taxon>Lophotrochozoa</taxon>
        <taxon>Mollusca</taxon>
        <taxon>Gastropoda</taxon>
        <taxon>Caenogastropoda</taxon>
        <taxon>Sorbeoconcha</taxon>
        <taxon>Cerithioidea</taxon>
        <taxon>Batillariidae</taxon>
        <taxon>Batillaria</taxon>
    </lineage>
</organism>
<proteinExistence type="predicted"/>
<evidence type="ECO:0000256" key="3">
    <source>
        <dbReference type="ARBA" id="ARBA00022989"/>
    </source>
</evidence>
<evidence type="ECO:0000256" key="6">
    <source>
        <dbReference type="ARBA" id="ARBA00023180"/>
    </source>
</evidence>
<dbReference type="FunFam" id="3.40.50.2300:FF:000145">
    <property type="entry name" value="Glutamate receptor, metabotropic"/>
    <property type="match status" value="1"/>
</dbReference>
<sequence length="322" mass="34396">MELAMAASAATVINSAVLNVLVSVLLLKRTDGVNGNFVVPGLSPKQFVKLGDINIGFLLPMSGRTSQKLCNGTLRSNTVVQITQAVEYAVDQINEGGQLPGNVTLGFVVLDDCGKESAAVAQALAFVPQSTCQASGPITSSDQMTSYDVVGVIGATTSSQTVGVAYVLGPAQIPQFRAIFSIIQQYGWSYISVVYREGSYGENGFKQLRDLFEQHHVCLAAVRKVPYALTDKEADTVARDLVEHKNARVVVVIAFSSSAEAIMKAASALAPPGTFIWIGSDGWANSVPSMAHLGQHLWDAFVVRPVQAYVPEYNTYFKSLTA</sequence>
<name>A0ABD0M3L7_9CAEN</name>
<dbReference type="InterPro" id="IPR001828">
    <property type="entry name" value="ANF_lig-bd_rcpt"/>
</dbReference>
<keyword evidence="6" id="KW-0325">Glycoprotein</keyword>
<keyword evidence="4 7" id="KW-0472">Membrane</keyword>
<protein>
    <recommendedName>
        <fullName evidence="8">Receptor ligand binding region domain-containing protein</fullName>
    </recommendedName>
</protein>
<comment type="caution">
    <text evidence="9">The sequence shown here is derived from an EMBL/GenBank/DDBJ whole genome shotgun (WGS) entry which is preliminary data.</text>
</comment>
<keyword evidence="5" id="KW-0675">Receptor</keyword>
<keyword evidence="2 7" id="KW-0812">Transmembrane</keyword>
<evidence type="ECO:0000256" key="5">
    <source>
        <dbReference type="ARBA" id="ARBA00023170"/>
    </source>
</evidence>
<comment type="subcellular location">
    <subcellularLocation>
        <location evidence="1">Membrane</location>
        <topology evidence="1">Multi-pass membrane protein</topology>
    </subcellularLocation>
</comment>
<dbReference type="InterPro" id="IPR000337">
    <property type="entry name" value="GPCR_3"/>
</dbReference>
<dbReference type="AlphaFoldDB" id="A0ABD0M3L7"/>
<reference evidence="9 10" key="1">
    <citation type="journal article" date="2023" name="Sci. Data">
        <title>Genome assembly of the Korean intertidal mud-creeper Batillaria attramentaria.</title>
        <authorList>
            <person name="Patra A.K."/>
            <person name="Ho P.T."/>
            <person name="Jun S."/>
            <person name="Lee S.J."/>
            <person name="Kim Y."/>
            <person name="Won Y.J."/>
        </authorList>
    </citation>
    <scope>NUCLEOTIDE SEQUENCE [LARGE SCALE GENOMIC DNA]</scope>
    <source>
        <strain evidence="9">Wonlab-2016</strain>
    </source>
</reference>
<evidence type="ECO:0000256" key="7">
    <source>
        <dbReference type="SAM" id="Phobius"/>
    </source>
</evidence>
<keyword evidence="3 7" id="KW-1133">Transmembrane helix</keyword>
<dbReference type="PANTHER" id="PTHR24060">
    <property type="entry name" value="METABOTROPIC GLUTAMATE RECEPTOR"/>
    <property type="match status" value="1"/>
</dbReference>
<dbReference type="Pfam" id="PF01094">
    <property type="entry name" value="ANF_receptor"/>
    <property type="match status" value="1"/>
</dbReference>